<organism evidence="2 3">
    <name type="scientific">Iris pallida</name>
    <name type="common">Sweet iris</name>
    <dbReference type="NCBI Taxonomy" id="29817"/>
    <lineage>
        <taxon>Eukaryota</taxon>
        <taxon>Viridiplantae</taxon>
        <taxon>Streptophyta</taxon>
        <taxon>Embryophyta</taxon>
        <taxon>Tracheophyta</taxon>
        <taxon>Spermatophyta</taxon>
        <taxon>Magnoliopsida</taxon>
        <taxon>Liliopsida</taxon>
        <taxon>Asparagales</taxon>
        <taxon>Iridaceae</taxon>
        <taxon>Iridoideae</taxon>
        <taxon>Irideae</taxon>
        <taxon>Iris</taxon>
    </lineage>
</organism>
<feature type="compositionally biased region" description="Low complexity" evidence="1">
    <location>
        <begin position="14"/>
        <end position="35"/>
    </location>
</feature>
<reference evidence="2" key="2">
    <citation type="submission" date="2023-04" db="EMBL/GenBank/DDBJ databases">
        <authorList>
            <person name="Bruccoleri R.E."/>
            <person name="Oakeley E.J."/>
            <person name="Faust A.-M."/>
            <person name="Dessus-Babus S."/>
            <person name="Altorfer M."/>
            <person name="Burckhardt D."/>
            <person name="Oertli M."/>
            <person name="Naumann U."/>
            <person name="Petersen F."/>
            <person name="Wong J."/>
        </authorList>
    </citation>
    <scope>NUCLEOTIDE SEQUENCE</scope>
    <source>
        <strain evidence="2">GSM-AAB239-AS_SAM_17_03QT</strain>
        <tissue evidence="2">Leaf</tissue>
    </source>
</reference>
<sequence length="186" mass="20556">MGGTGLVGHGRWLRAQARPSARGGRSRGGSTRMAALLAGGVEGSRRGRSPGGGSRRPTWTLGASVMVRGETAFVRYRGRAPLKCWRSRRAVPRRSSSPDLELWRRRWPRRREEGGVAGQALEKNCRGWTSAGHCSRRRAVHARGWICGRRWTRPRRGSARSSQQIADAREAELGGDGWEPPAKHKC</sequence>
<comment type="caution">
    <text evidence="2">The sequence shown here is derived from an EMBL/GenBank/DDBJ whole genome shotgun (WGS) entry which is preliminary data.</text>
</comment>
<proteinExistence type="predicted"/>
<evidence type="ECO:0000256" key="1">
    <source>
        <dbReference type="SAM" id="MobiDB-lite"/>
    </source>
</evidence>
<name>A0AAX6F8L0_IRIPA</name>
<dbReference type="EMBL" id="JANAVB010030909">
    <property type="protein sequence ID" value="KAJ6812686.1"/>
    <property type="molecule type" value="Genomic_DNA"/>
</dbReference>
<feature type="region of interest" description="Disordered" evidence="1">
    <location>
        <begin position="1"/>
        <end position="59"/>
    </location>
</feature>
<accession>A0AAX6F8L0</accession>
<protein>
    <submittedName>
        <fullName evidence="2">Skin secretory protein xP2-like</fullName>
    </submittedName>
</protein>
<reference evidence="2" key="1">
    <citation type="journal article" date="2023" name="GigaByte">
        <title>Genome assembly of the bearded iris, Iris pallida Lam.</title>
        <authorList>
            <person name="Bruccoleri R.E."/>
            <person name="Oakeley E.J."/>
            <person name="Faust A.M.E."/>
            <person name="Altorfer M."/>
            <person name="Dessus-Babus S."/>
            <person name="Burckhardt D."/>
            <person name="Oertli M."/>
            <person name="Naumann U."/>
            <person name="Petersen F."/>
            <person name="Wong J."/>
        </authorList>
    </citation>
    <scope>NUCLEOTIDE SEQUENCE</scope>
    <source>
        <strain evidence="2">GSM-AAB239-AS_SAM_17_03QT</strain>
    </source>
</reference>
<evidence type="ECO:0000313" key="3">
    <source>
        <dbReference type="Proteomes" id="UP001140949"/>
    </source>
</evidence>
<evidence type="ECO:0000313" key="2">
    <source>
        <dbReference type="EMBL" id="KAJ6812686.1"/>
    </source>
</evidence>
<keyword evidence="3" id="KW-1185">Reference proteome</keyword>
<dbReference type="Proteomes" id="UP001140949">
    <property type="component" value="Unassembled WGS sequence"/>
</dbReference>
<gene>
    <name evidence="2" type="ORF">M6B38_148820</name>
</gene>
<dbReference type="AlphaFoldDB" id="A0AAX6F8L0"/>
<feature type="region of interest" description="Disordered" evidence="1">
    <location>
        <begin position="154"/>
        <end position="186"/>
    </location>
</feature>